<dbReference type="Proteomes" id="UP001218579">
    <property type="component" value="Unassembled WGS sequence"/>
</dbReference>
<accession>A0ABT5HIS6</accession>
<evidence type="ECO:0000313" key="2">
    <source>
        <dbReference type="Proteomes" id="UP001218579"/>
    </source>
</evidence>
<gene>
    <name evidence="1" type="ORF">PQU98_08365</name>
</gene>
<name>A0ABT5HIS6_9CAUL</name>
<sequence>MEYPLMLRSDKQNIRLDEARGLNAVLCDSKGVRKSLDYRGLTLIRADEGVFVAYSVCNAHSICLRETVQIYFDTEVNDDARRHMVGWETHNVRPGVTQAVQIYCGPCNALSDEVQMQVVIASLSTERARASVVPLPQLSRT</sequence>
<dbReference type="EMBL" id="JAQQKV010000001">
    <property type="protein sequence ID" value="MDC7676140.1"/>
    <property type="molecule type" value="Genomic_DNA"/>
</dbReference>
<keyword evidence="2" id="KW-1185">Reference proteome</keyword>
<organism evidence="1 2">
    <name type="scientific">Asticcacaulis machinosus</name>
    <dbReference type="NCBI Taxonomy" id="2984211"/>
    <lineage>
        <taxon>Bacteria</taxon>
        <taxon>Pseudomonadati</taxon>
        <taxon>Pseudomonadota</taxon>
        <taxon>Alphaproteobacteria</taxon>
        <taxon>Caulobacterales</taxon>
        <taxon>Caulobacteraceae</taxon>
        <taxon>Asticcacaulis</taxon>
    </lineage>
</organism>
<comment type="caution">
    <text evidence="1">The sequence shown here is derived from an EMBL/GenBank/DDBJ whole genome shotgun (WGS) entry which is preliminary data.</text>
</comment>
<reference evidence="1 2" key="1">
    <citation type="submission" date="2023-01" db="EMBL/GenBank/DDBJ databases">
        <title>Novel species of the genus Asticcacaulis isolated from rivers.</title>
        <authorList>
            <person name="Lu H."/>
        </authorList>
    </citation>
    <scope>NUCLEOTIDE SEQUENCE [LARGE SCALE GENOMIC DNA]</scope>
    <source>
        <strain evidence="1 2">LKC15W</strain>
    </source>
</reference>
<dbReference type="RefSeq" id="WP_272744443.1">
    <property type="nucleotide sequence ID" value="NZ_JAQQKV010000001.1"/>
</dbReference>
<evidence type="ECO:0000313" key="1">
    <source>
        <dbReference type="EMBL" id="MDC7676140.1"/>
    </source>
</evidence>
<proteinExistence type="predicted"/>
<protein>
    <submittedName>
        <fullName evidence="1">Uncharacterized protein</fullName>
    </submittedName>
</protein>